<keyword evidence="1" id="KW-0732">Signal</keyword>
<evidence type="ECO:0000313" key="3">
    <source>
        <dbReference type="EMBL" id="RBP00296.1"/>
    </source>
</evidence>
<dbReference type="RefSeq" id="WP_113866944.1">
    <property type="nucleotide sequence ID" value="NZ_BAABQN010000002.1"/>
</dbReference>
<gene>
    <name evidence="3" type="ORF">DES48_10257</name>
</gene>
<dbReference type="InterPro" id="IPR036378">
    <property type="entry name" value="FAS1_dom_sf"/>
</dbReference>
<reference evidence="3 4" key="1">
    <citation type="submission" date="2018-06" db="EMBL/GenBank/DDBJ databases">
        <title>Genomic Encyclopedia of Type Strains, Phase IV (KMG-IV): sequencing the most valuable type-strain genomes for metagenomic binning, comparative biology and taxonomic classification.</title>
        <authorList>
            <person name="Goeker M."/>
        </authorList>
    </citation>
    <scope>NUCLEOTIDE SEQUENCE [LARGE SCALE GENOMIC DNA]</scope>
    <source>
        <strain evidence="3 4">DSM 15140</strain>
    </source>
</reference>
<feature type="signal peptide" evidence="1">
    <location>
        <begin position="1"/>
        <end position="25"/>
    </location>
</feature>
<dbReference type="FunFam" id="2.30.180.10:FF:000032">
    <property type="entry name" value="Fasciclin domain-containing protein, putative"/>
    <property type="match status" value="1"/>
</dbReference>
<dbReference type="AlphaFoldDB" id="A0A366EE45"/>
<dbReference type="PROSITE" id="PS50213">
    <property type="entry name" value="FAS1"/>
    <property type="match status" value="1"/>
</dbReference>
<dbReference type="Gene3D" id="2.30.180.10">
    <property type="entry name" value="FAS1 domain"/>
    <property type="match status" value="1"/>
</dbReference>
<dbReference type="EMBL" id="QNRI01000002">
    <property type="protein sequence ID" value="RBP00296.1"/>
    <property type="molecule type" value="Genomic_DNA"/>
</dbReference>
<sequence length="164" mass="17737">MLKRKLAMVLVVMMMVMAFATNVSAAENPTGGKDIVDVAKEAGNFSILLSALEKAELVDTLKEDGPYTVFAPTDEAFKKLLSDLGITAEDLLARDDLKDILLYHVVSGKVLSSDLKDEMKVKTLADKKAKVTLNPVRINDASVITPDIEASNGVIHVIDKVLIP</sequence>
<dbReference type="OrthoDB" id="9800666at2"/>
<evidence type="ECO:0000256" key="1">
    <source>
        <dbReference type="SAM" id="SignalP"/>
    </source>
</evidence>
<evidence type="ECO:0000259" key="2">
    <source>
        <dbReference type="PROSITE" id="PS50213"/>
    </source>
</evidence>
<organism evidence="3 4">
    <name type="scientific">Paraliobacillus ryukyuensis</name>
    <dbReference type="NCBI Taxonomy" id="200904"/>
    <lineage>
        <taxon>Bacteria</taxon>
        <taxon>Bacillati</taxon>
        <taxon>Bacillota</taxon>
        <taxon>Bacilli</taxon>
        <taxon>Bacillales</taxon>
        <taxon>Bacillaceae</taxon>
        <taxon>Paraliobacillus</taxon>
    </lineage>
</organism>
<dbReference type="InterPro" id="IPR000782">
    <property type="entry name" value="FAS1_domain"/>
</dbReference>
<dbReference type="STRING" id="200904.GCA_900168775_00329"/>
<dbReference type="InterPro" id="IPR050904">
    <property type="entry name" value="Adhesion/Biosynth-related"/>
</dbReference>
<feature type="chain" id="PRO_5016958290" evidence="1">
    <location>
        <begin position="26"/>
        <end position="164"/>
    </location>
</feature>
<dbReference type="Pfam" id="PF02469">
    <property type="entry name" value="Fasciclin"/>
    <property type="match status" value="1"/>
</dbReference>
<evidence type="ECO:0000313" key="4">
    <source>
        <dbReference type="Proteomes" id="UP000252254"/>
    </source>
</evidence>
<name>A0A366EE45_9BACI</name>
<dbReference type="SUPFAM" id="SSF82153">
    <property type="entry name" value="FAS1 domain"/>
    <property type="match status" value="1"/>
</dbReference>
<protein>
    <submittedName>
        <fullName evidence="3">Putative surface protein with fasciclin (FAS1) repeats</fullName>
    </submittedName>
</protein>
<comment type="caution">
    <text evidence="3">The sequence shown here is derived from an EMBL/GenBank/DDBJ whole genome shotgun (WGS) entry which is preliminary data.</text>
</comment>
<keyword evidence="4" id="KW-1185">Reference proteome</keyword>
<proteinExistence type="predicted"/>
<dbReference type="SMART" id="SM00554">
    <property type="entry name" value="FAS1"/>
    <property type="match status" value="1"/>
</dbReference>
<accession>A0A366EE45</accession>
<dbReference type="PANTHER" id="PTHR10900:SF77">
    <property type="entry name" value="FI19380P1"/>
    <property type="match status" value="1"/>
</dbReference>
<feature type="domain" description="FAS1" evidence="2">
    <location>
        <begin position="32"/>
        <end position="162"/>
    </location>
</feature>
<dbReference type="Proteomes" id="UP000252254">
    <property type="component" value="Unassembled WGS sequence"/>
</dbReference>
<dbReference type="PANTHER" id="PTHR10900">
    <property type="entry name" value="PERIOSTIN-RELATED"/>
    <property type="match status" value="1"/>
</dbReference>